<organism evidence="8 9">
    <name type="scientific">Halocaridina rubra</name>
    <name type="common">Hawaiian red shrimp</name>
    <dbReference type="NCBI Taxonomy" id="373956"/>
    <lineage>
        <taxon>Eukaryota</taxon>
        <taxon>Metazoa</taxon>
        <taxon>Ecdysozoa</taxon>
        <taxon>Arthropoda</taxon>
        <taxon>Crustacea</taxon>
        <taxon>Multicrustacea</taxon>
        <taxon>Malacostraca</taxon>
        <taxon>Eumalacostraca</taxon>
        <taxon>Eucarida</taxon>
        <taxon>Decapoda</taxon>
        <taxon>Pleocyemata</taxon>
        <taxon>Caridea</taxon>
        <taxon>Atyoidea</taxon>
        <taxon>Atyidae</taxon>
        <taxon>Halocaridina</taxon>
    </lineage>
</organism>
<dbReference type="Pfam" id="PF13499">
    <property type="entry name" value="EF-hand_7"/>
    <property type="match status" value="1"/>
</dbReference>
<dbReference type="EMBL" id="JAXCGZ010001141">
    <property type="protein sequence ID" value="KAK7085346.1"/>
    <property type="molecule type" value="Genomic_DNA"/>
</dbReference>
<keyword evidence="9" id="KW-1185">Reference proteome</keyword>
<dbReference type="PROSITE" id="PS50222">
    <property type="entry name" value="EF_HAND_2"/>
    <property type="match status" value="3"/>
</dbReference>
<dbReference type="SUPFAM" id="SSF47473">
    <property type="entry name" value="EF-hand"/>
    <property type="match status" value="1"/>
</dbReference>
<dbReference type="InterPro" id="IPR051426">
    <property type="entry name" value="Peflin/Sorcin_CaBP"/>
</dbReference>
<feature type="domain" description="EF-hand" evidence="7">
    <location>
        <begin position="139"/>
        <end position="174"/>
    </location>
</feature>
<evidence type="ECO:0000313" key="8">
    <source>
        <dbReference type="EMBL" id="KAK7085346.1"/>
    </source>
</evidence>
<dbReference type="AlphaFoldDB" id="A0AAN8XM82"/>
<dbReference type="InterPro" id="IPR002048">
    <property type="entry name" value="EF_hand_dom"/>
</dbReference>
<dbReference type="GO" id="GO:0005737">
    <property type="term" value="C:cytoplasm"/>
    <property type="evidence" value="ECO:0007669"/>
    <property type="project" value="UniProtKB-SubCell"/>
</dbReference>
<keyword evidence="5" id="KW-0106">Calcium</keyword>
<name>A0AAN8XM82_HALRR</name>
<evidence type="ECO:0000313" key="9">
    <source>
        <dbReference type="Proteomes" id="UP001381693"/>
    </source>
</evidence>
<dbReference type="Proteomes" id="UP001381693">
    <property type="component" value="Unassembled WGS sequence"/>
</dbReference>
<keyword evidence="4" id="KW-0677">Repeat</keyword>
<feature type="compositionally biased region" description="Polar residues" evidence="6">
    <location>
        <begin position="37"/>
        <end position="56"/>
    </location>
</feature>
<dbReference type="InterPro" id="IPR011992">
    <property type="entry name" value="EF-hand-dom_pair"/>
</dbReference>
<feature type="compositionally biased region" description="Polar residues" evidence="6">
    <location>
        <begin position="1"/>
        <end position="30"/>
    </location>
</feature>
<feature type="domain" description="EF-hand" evidence="7">
    <location>
        <begin position="215"/>
        <end position="241"/>
    </location>
</feature>
<evidence type="ECO:0000256" key="3">
    <source>
        <dbReference type="ARBA" id="ARBA00022723"/>
    </source>
</evidence>
<dbReference type="PANTHER" id="PTHR46212">
    <property type="entry name" value="PEFLIN"/>
    <property type="match status" value="1"/>
</dbReference>
<evidence type="ECO:0000256" key="6">
    <source>
        <dbReference type="SAM" id="MobiDB-lite"/>
    </source>
</evidence>
<gene>
    <name evidence="8" type="primary">PEF1_2</name>
    <name evidence="8" type="ORF">SK128_028358</name>
</gene>
<feature type="compositionally biased region" description="Polar residues" evidence="6">
    <location>
        <begin position="113"/>
        <end position="129"/>
    </location>
</feature>
<dbReference type="PANTHER" id="PTHR46212:SF3">
    <property type="entry name" value="GH27120P"/>
    <property type="match status" value="1"/>
</dbReference>
<evidence type="ECO:0000256" key="2">
    <source>
        <dbReference type="ARBA" id="ARBA00022490"/>
    </source>
</evidence>
<evidence type="ECO:0000256" key="4">
    <source>
        <dbReference type="ARBA" id="ARBA00022737"/>
    </source>
</evidence>
<dbReference type="InterPro" id="IPR018247">
    <property type="entry name" value="EF_Hand_1_Ca_BS"/>
</dbReference>
<evidence type="ECO:0000259" key="7">
    <source>
        <dbReference type="PROSITE" id="PS50222"/>
    </source>
</evidence>
<dbReference type="GO" id="GO:0005509">
    <property type="term" value="F:calcium ion binding"/>
    <property type="evidence" value="ECO:0007669"/>
    <property type="project" value="InterPro"/>
</dbReference>
<feature type="region of interest" description="Disordered" evidence="6">
    <location>
        <begin position="1"/>
        <end position="144"/>
    </location>
</feature>
<dbReference type="SMART" id="SM00054">
    <property type="entry name" value="EFh"/>
    <property type="match status" value="3"/>
</dbReference>
<dbReference type="Gene3D" id="1.10.238.10">
    <property type="entry name" value="EF-hand"/>
    <property type="match status" value="1"/>
</dbReference>
<dbReference type="GO" id="GO:0048306">
    <property type="term" value="F:calcium-dependent protein binding"/>
    <property type="evidence" value="ECO:0007669"/>
    <property type="project" value="UniProtKB-ARBA"/>
</dbReference>
<protein>
    <submittedName>
        <fullName evidence="8">Peflin or Penta-EF hand domain-containing protein 1</fullName>
    </submittedName>
</protein>
<accession>A0AAN8XM82</accession>
<proteinExistence type="predicted"/>
<evidence type="ECO:0000256" key="1">
    <source>
        <dbReference type="ARBA" id="ARBA00004496"/>
    </source>
</evidence>
<keyword evidence="2" id="KW-0963">Cytoplasm</keyword>
<dbReference type="PROSITE" id="PS00018">
    <property type="entry name" value="EF_HAND_1"/>
    <property type="match status" value="3"/>
</dbReference>
<evidence type="ECO:0000256" key="5">
    <source>
        <dbReference type="ARBA" id="ARBA00022837"/>
    </source>
</evidence>
<comment type="caution">
    <text evidence="8">The sequence shown here is derived from an EMBL/GenBank/DDBJ whole genome shotgun (WGS) entry which is preliminary data.</text>
</comment>
<comment type="subcellular location">
    <subcellularLocation>
        <location evidence="1">Cytoplasm</location>
    </subcellularLocation>
</comment>
<reference evidence="8 9" key="1">
    <citation type="submission" date="2023-11" db="EMBL/GenBank/DDBJ databases">
        <title>Halocaridina rubra genome assembly.</title>
        <authorList>
            <person name="Smith C."/>
        </authorList>
    </citation>
    <scope>NUCLEOTIDE SEQUENCE [LARGE SCALE GENOMIC DNA]</scope>
    <source>
        <strain evidence="8">EP-1</strain>
        <tissue evidence="8">Whole</tissue>
    </source>
</reference>
<feature type="domain" description="EF-hand" evidence="7">
    <location>
        <begin position="176"/>
        <end position="211"/>
    </location>
</feature>
<keyword evidence="3" id="KW-0479">Metal-binding</keyword>
<sequence>MNFNQYPFSQSGYPPQTSAAPTGAYPSQTLGAPPLSYASQASGATPTSFPSKNPVTPSGGYPGQAQGTPSTGYPGQVPGAPSSGYPGQIPGAPFTGHQSQAQGPNPAPYGGSQPMQQHQAASYPGQQTVGGFPGAPPPNIDPNVASWFRAVDQDNSGEISAAELRVALQNGNWSQFTEEACNFMISMFDKNHSGTINLQEFGQLFAFVNEWIENYQRYDQDKSGTICEKELHMALQQMGYRFSSQFVGFLISKYSPRARVLTLDNFILINIKLRNLTEAFRSQDHDMKGVVTINYEQFLNMTFASMP</sequence>